<dbReference type="RefSeq" id="YP_009626024.1">
    <property type="nucleotide sequence ID" value="NC_042136.1"/>
</dbReference>
<accession>V9LZ72</accession>
<dbReference type="EMBL" id="KC131130">
    <property type="protein sequence ID" value="AGB07162.1"/>
    <property type="molecule type" value="Genomic_DNA"/>
</dbReference>
<keyword evidence="2" id="KW-1185">Reference proteome</keyword>
<evidence type="ECO:0000313" key="2">
    <source>
        <dbReference type="Proteomes" id="UP000272155"/>
    </source>
</evidence>
<sequence>MFEKGLTSPTQSAIIPGAGPQLPNDNEAGRFHYIWDVYNPDTVKPGEESRYRVPKEKEVVCDPVAQQWYIVTHVNWEGDLRSTLEPIFNFGGDGNVDPLNSIFGLPAGYQGEAIVGIDYSVRPNRAVVDGQVMAPGAAYALLYEGNTVGENGKVISVVYGSNGEMISNRIPAGLAAHHSLTNKEIMVTQPFSVNRNAEELPDGSRVTLVWFDHAGNMIPKARSLSVQHTAMLRDHQVGKRYIRKVQLVAPWFLNSGDPKTLNVPVNTVLQNLAFRAIVHYSDGSKSEELPIDGQKVILYGLNEHKPSTPGQRGTLTLVYNLDADEHIYEAQPGNPNQFRDSYSLLAVDFNGAYSPKLYSYPTWVNGQYQLKHYLTDLDRSFIIDATDHVRINELSPAFRPTTYGVEQTIELNLRLSDVVPTFEPMIMRQSTTFILKAPGNEDGSKFDVRYSYDQRAYNDPTFKAVNQADGRQQIEFGKGFESQEDWLDEVYYAVEPSYNTQREKGPIKPTHFEIEASSGKLYTYNISKWNDKLYLDVQEPQGRTIYVRWVHESIQGDRLLLATTGISIDVVEGPSSDTPVPTSIELDRSVVKKIGVNEVFSVSGVVYDQFGKPMKDGLTNLMVRGGTQHDKSPRKVAVKIDGTFRFYTWSEKALGETETIEFAFETGKAPVYILERNIDIIENEMKVGSDFYPYSPTKVGVNKPARAFGYLEDPEGKRLRDYQFYSMVGDDLDSIRVETTDENGDFLLTRFHTGDEKVAVMNIKAGGTDDVRVLTWVETESYGDRITLDQIDWTFTGTDQMSVTGRVYDQFGDLVQGVNATFGFGPLWNPANVTTTAAKGTYVLNHAYMEPGNTYDIVVWTDNDFAFGTATWEKEIIVADRIVLDSENPSEAPAGTTVSISGKLVDKDGNDFVSESQTPIKVTRLGSGESELIYAGLDGRFETQVGPFKDWEVTTFLFELTGKAPVTHTITWMGEPARLDNLKFDAGLPRETKIGLPALLQGETVDQHGKLFAPGNEFEFDVEYGDGNVAKAHSLGDGRWTFHASSDVEGDVQFTFKSNTRVVGTFTVKFEGEIFIHPLPNVDINYRIPVGETMTIGWYVVDETGAAMVGQRIDIVQRLPVEKDLGYGVTDKYGKFEYTVPYYQTNFGEIHGYAGVKEAKVELIWTEEKDIAHTISSFNAPQFVYNGVTPLVRAVVTNEDDEPLPMGRLMCYSRDDYSLIELTPYDPDNLPPAHDLNEWGGVLGNGEQAFWVEPLPEGKHNLVFFSECDTKVWPITWRVYDKVLSRIDLAPDTATKALTPVDAPTVYIRGTGITGDESVYQPSAPKALTWEGSDGTTGDIEIDTDGSVGYYIHGVKGSGTVVYTIKDGTRILATFEIEYINGTLVELPYSQTMRYNGESARVAWGVRDEHDQGVAGLTLLKAINPEANEVYTNGITDEWGIMELVLTGDDAVPGSTKVTASFDNDLPSKQLVDTPVVLSGTSKVIETTSGEAKVLVKMEPSVQTVTWFDSGVTDPLMANVTDVTFIDTIGYGQGDVRVTTGVKSVIGETRPTDNFVVFDKGSFDYVDCGTKGEGDVRPNHYEFNEDGSLELNITGGPKWDGTRHLMFATGYDIREETIEWVGEAEPVTGLRVLPYSNTSQAYESDGFVAIAAIGLSGKGVPNIPVTINLRYDGLQPQTVLTDEFGIAEFIIPDNDENPKEVQWGGETQMRPVYWDGDIKVLAKYTPDHNVEHVINWTQGSAGLITTLRWLDYTDVVGKDSEGVITAATLDARDQFTPLTGLSAFNKKTLKDVELTTHDVINGLYYAHISSQSTGDHDIAFYTPALQFTRKLTWEDVTATHWDAIGWKIPTDAEEIVGTGGPTTVDGMLMKWTPETGEQRMRIKGPVQVDYRRTDDVEFGKVWALPDGTVSIPVNQSAEGQWYYSFVNNGQDVATKTVKFVERLRVAYAPYSHHVGLVGGEFFVAAYVVDEDGKGLPNATVPFFLMNLPILPMDKVRTDRFGIAETAVRWDEFVAQETLVVTFGMVYEFKELEWTTVDAPMQYPSSFGSLNVVRQAELPNQLNVSGTILTQNGNQSFDDGYLLVFSKELLSMQGLVGGSSPDGVFNVNYGPFKEGNNNIVFAMDMYHQEEQVVWNTRPMVLAELTPSEFTTDFWATGSDYVVKGKALQLDGSPYTPDVAEEFIATDTVNGGTVKGTIGVDGNWSINLRSNVEGLTTWRLSPVNDPDVGMGNVNITYHNGVEMFPAPYSSSELHFGKEGTLAYAFKDANGDPIKDAVFCVAINSDEPNAKISTDDWGVATFTIPYVVDQDRVTADAEFAGKQNQHVIVWSSDSILLPVDFEDLIRPDGIALGDLFTINGKAIDQRGNPIDHGPVGLYDRRTFNYGQRAVDPSSKRFELEMGPWDQAGVKEMILYTGSHYEVVTVEVIDGLISFNRVNVDESSNKYILIENGEVLPKPIDIKITLDGDNPSVGIVNEQILVKGDVS</sequence>
<name>V9LZ72_9CAUD</name>
<dbReference type="GeneID" id="40102924"/>
<dbReference type="KEGG" id="vg:40102924"/>
<reference evidence="1 2" key="1">
    <citation type="submission" date="2012-11" db="EMBL/GenBank/DDBJ databases">
        <title>Complete genome sequence of a novel phiKZ-like Vibrio phage.</title>
        <authorList>
            <person name="Luo Z."/>
            <person name="Yu Y."/>
        </authorList>
    </citation>
    <scope>NUCLEOTIDE SEQUENCE [LARGE SCALE GENOMIC DNA]</scope>
</reference>
<organism evidence="1 2">
    <name type="scientific">Vibrio phage VP4B</name>
    <dbReference type="NCBI Taxonomy" id="1262540"/>
    <lineage>
        <taxon>Viruses</taxon>
        <taxon>Duplodnaviria</taxon>
        <taxon>Heunggongvirae</taxon>
        <taxon>Uroviricota</taxon>
        <taxon>Caudoviricetes</taxon>
        <taxon>Chimalliviridae</taxon>
        <taxon>Gorgonvirinae</taxon>
        <taxon>Tidunavirus</taxon>
        <taxon>Tidunavirus VP4B</taxon>
    </lineage>
</organism>
<dbReference type="Proteomes" id="UP000272155">
    <property type="component" value="Segment"/>
</dbReference>
<proteinExistence type="predicted"/>
<evidence type="ECO:0000313" key="1">
    <source>
        <dbReference type="EMBL" id="AGB07162.1"/>
    </source>
</evidence>
<protein>
    <submittedName>
        <fullName evidence="1">Uncharacterized protein</fullName>
    </submittedName>
</protein>